<organism evidence="1 2">
    <name type="scientific">Gossypium lobatum</name>
    <dbReference type="NCBI Taxonomy" id="34289"/>
    <lineage>
        <taxon>Eukaryota</taxon>
        <taxon>Viridiplantae</taxon>
        <taxon>Streptophyta</taxon>
        <taxon>Embryophyta</taxon>
        <taxon>Tracheophyta</taxon>
        <taxon>Spermatophyta</taxon>
        <taxon>Magnoliopsida</taxon>
        <taxon>eudicotyledons</taxon>
        <taxon>Gunneridae</taxon>
        <taxon>Pentapetalae</taxon>
        <taxon>rosids</taxon>
        <taxon>malvids</taxon>
        <taxon>Malvales</taxon>
        <taxon>Malvaceae</taxon>
        <taxon>Malvoideae</taxon>
        <taxon>Gossypium</taxon>
    </lineage>
</organism>
<comment type="caution">
    <text evidence="1">The sequence shown here is derived from an EMBL/GenBank/DDBJ whole genome shotgun (WGS) entry which is preliminary data.</text>
</comment>
<accession>A0A7J8N379</accession>
<dbReference type="Proteomes" id="UP000593572">
    <property type="component" value="Unassembled WGS sequence"/>
</dbReference>
<sequence>MHNNIITEKALLFSEVALFQQFPTLNVNWIKLSSM</sequence>
<evidence type="ECO:0000313" key="2">
    <source>
        <dbReference type="Proteomes" id="UP000593572"/>
    </source>
</evidence>
<gene>
    <name evidence="1" type="ORF">Golob_004861</name>
</gene>
<name>A0A7J8N379_9ROSI</name>
<evidence type="ECO:0000313" key="1">
    <source>
        <dbReference type="EMBL" id="MBA0571280.1"/>
    </source>
</evidence>
<keyword evidence="2" id="KW-1185">Reference proteome</keyword>
<dbReference type="AlphaFoldDB" id="A0A7J8N379"/>
<protein>
    <submittedName>
        <fullName evidence="1">Uncharacterized protein</fullName>
    </submittedName>
</protein>
<reference evidence="1 2" key="1">
    <citation type="journal article" date="2019" name="Genome Biol. Evol.">
        <title>Insights into the evolution of the New World diploid cottons (Gossypium, subgenus Houzingenia) based on genome sequencing.</title>
        <authorList>
            <person name="Grover C.E."/>
            <person name="Arick M.A. 2nd"/>
            <person name="Thrash A."/>
            <person name="Conover J.L."/>
            <person name="Sanders W.S."/>
            <person name="Peterson D.G."/>
            <person name="Frelichowski J.E."/>
            <person name="Scheffler J.A."/>
            <person name="Scheffler B.E."/>
            <person name="Wendel J.F."/>
        </authorList>
    </citation>
    <scope>NUCLEOTIDE SEQUENCE [LARGE SCALE GENOMIC DNA]</scope>
    <source>
        <strain evidence="1">157</strain>
        <tissue evidence="1">Leaf</tissue>
    </source>
</reference>
<dbReference type="EMBL" id="JABEZX010000011">
    <property type="protein sequence ID" value="MBA0571280.1"/>
    <property type="molecule type" value="Genomic_DNA"/>
</dbReference>
<proteinExistence type="predicted"/>